<protein>
    <submittedName>
        <fullName evidence="1">Uncharacterized protein</fullName>
    </submittedName>
</protein>
<reference evidence="1" key="1">
    <citation type="submission" date="2021-03" db="EMBL/GenBank/DDBJ databases">
        <title>Draft genome sequence of rust myrtle Austropuccinia psidii MF-1, a brazilian biotype.</title>
        <authorList>
            <person name="Quecine M.C."/>
            <person name="Pachon D.M.R."/>
            <person name="Bonatelli M.L."/>
            <person name="Correr F.H."/>
            <person name="Franceschini L.M."/>
            <person name="Leite T.F."/>
            <person name="Margarido G.R.A."/>
            <person name="Almeida C.A."/>
            <person name="Ferrarezi J.A."/>
            <person name="Labate C.A."/>
        </authorList>
    </citation>
    <scope>NUCLEOTIDE SEQUENCE</scope>
    <source>
        <strain evidence="1">MF-1</strain>
    </source>
</reference>
<sequence>MELRVILYPVCFSAPQPYSSPLDSVRLISFSVAAEANLQPVMRLFSQSDPALSSDTVAADLVAATARKFKCGDGVRHNSTMAEHLRQDECHPTSVLGCSTNQRMHCPLSPPRTSLPSWL</sequence>
<dbReference type="AlphaFoldDB" id="A0A9Q3C5L4"/>
<dbReference type="EMBL" id="AVOT02004800">
    <property type="protein sequence ID" value="MBW0477408.1"/>
    <property type="molecule type" value="Genomic_DNA"/>
</dbReference>
<organism evidence="1 2">
    <name type="scientific">Austropuccinia psidii MF-1</name>
    <dbReference type="NCBI Taxonomy" id="1389203"/>
    <lineage>
        <taxon>Eukaryota</taxon>
        <taxon>Fungi</taxon>
        <taxon>Dikarya</taxon>
        <taxon>Basidiomycota</taxon>
        <taxon>Pucciniomycotina</taxon>
        <taxon>Pucciniomycetes</taxon>
        <taxon>Pucciniales</taxon>
        <taxon>Sphaerophragmiaceae</taxon>
        <taxon>Austropuccinia</taxon>
    </lineage>
</organism>
<comment type="caution">
    <text evidence="1">The sequence shown here is derived from an EMBL/GenBank/DDBJ whole genome shotgun (WGS) entry which is preliminary data.</text>
</comment>
<proteinExistence type="predicted"/>
<evidence type="ECO:0000313" key="1">
    <source>
        <dbReference type="EMBL" id="MBW0477408.1"/>
    </source>
</evidence>
<accession>A0A9Q3C5L4</accession>
<name>A0A9Q3C5L4_9BASI</name>
<keyword evidence="2" id="KW-1185">Reference proteome</keyword>
<gene>
    <name evidence="1" type="ORF">O181_017123</name>
</gene>
<evidence type="ECO:0000313" key="2">
    <source>
        <dbReference type="Proteomes" id="UP000765509"/>
    </source>
</evidence>
<dbReference type="Proteomes" id="UP000765509">
    <property type="component" value="Unassembled WGS sequence"/>
</dbReference>